<dbReference type="InterPro" id="IPR057982">
    <property type="entry name" value="TPR_NAA35"/>
</dbReference>
<dbReference type="AlphaFoldDB" id="A0A1Y2DWY4"/>
<evidence type="ECO:0000256" key="3">
    <source>
        <dbReference type="ARBA" id="ARBA00022490"/>
    </source>
</evidence>
<accession>A0A1Y2DWY4</accession>
<dbReference type="OrthoDB" id="269405at2759"/>
<feature type="domain" description="NAA35-like N-terminal" evidence="4">
    <location>
        <begin position="20"/>
        <end position="105"/>
    </location>
</feature>
<feature type="domain" description="NAA35-like TPR repeats" evidence="5">
    <location>
        <begin position="299"/>
        <end position="723"/>
    </location>
</feature>
<evidence type="ECO:0000256" key="2">
    <source>
        <dbReference type="ARBA" id="ARBA00006289"/>
    </source>
</evidence>
<dbReference type="Pfam" id="PF04112">
    <property type="entry name" value="Mak10"/>
    <property type="match status" value="1"/>
</dbReference>
<keyword evidence="7" id="KW-1185">Reference proteome</keyword>
<evidence type="ECO:0000259" key="4">
    <source>
        <dbReference type="Pfam" id="PF04112"/>
    </source>
</evidence>
<name>A0A1Y2DWY4_9FUNG</name>
<gene>
    <name evidence="6" type="ORF">LY90DRAFT_668243</name>
</gene>
<evidence type="ECO:0000259" key="5">
    <source>
        <dbReference type="Pfam" id="PF25789"/>
    </source>
</evidence>
<comment type="caution">
    <text evidence="6">The sequence shown here is derived from an EMBL/GenBank/DDBJ whole genome shotgun (WGS) entry which is preliminary data.</text>
</comment>
<dbReference type="GO" id="GO:0031417">
    <property type="term" value="C:NatC complex"/>
    <property type="evidence" value="ECO:0007669"/>
    <property type="project" value="InterPro"/>
</dbReference>
<dbReference type="PANTHER" id="PTHR21373">
    <property type="entry name" value="GLUCOSE REPRESSIBLE PROTEIN MAK10"/>
    <property type="match status" value="1"/>
</dbReference>
<dbReference type="PANTHER" id="PTHR21373:SF0">
    <property type="entry name" value="N-ALPHA-ACETYLTRANSFERASE 35, NATC AUXILIARY SUBUNIT"/>
    <property type="match status" value="1"/>
</dbReference>
<evidence type="ECO:0000256" key="1">
    <source>
        <dbReference type="ARBA" id="ARBA00004496"/>
    </source>
</evidence>
<dbReference type="Pfam" id="PF25789">
    <property type="entry name" value="TPR_NAA35"/>
    <property type="match status" value="1"/>
</dbReference>
<sequence length="726" mass="86096">MSFVDITDLVNRATDEFAVGQLLKKNSFTLYETMSAIEIMDPKMDSGMRYEKPKYTYENLKDCEMSIEQVVKIIDKLQGLEVQWLKGYMIYQTLFTCLFIHDPLNVPNLYLKSYIQGLLKCCYYNYYYITMANVYMEEDFIRDSNGTIDNYFLGNIKDSEVINNLQQIEDELMKKLKNLKKKGSSVEASQKEDQDKEIDIINSLLSRIRFRRAFLNILINFSQSNKKNMNKIKKTLVFASTQIPIMKNTESLIKADVTDFFNENLNRKLYSQMPRVSIKYTSEETYDYYTSFFTEANYLCTLTTNASYRALINITRKVSGSKDSSTLIRSILHSIIFENNKIITDPKESKILKRMNIVDLIKEWLISFCDPIMYMESDDKDIKDMMNAFYDRCINSIVDCIRIYGYNRSRLRRLLVKFIAEWDKLQEECELLDNSLHNYLLLASDKEVNNNESQTQYYLSSWVYHIKLLYLEEYLSLGIELDIIMKHELLYTYWYLHYLYDVHEDHLERTEMLQGVSEEYKKNNIKSSNDSLEKNLSDLKLSSFTYLYEKMNISVNKYITNAYIFMFIAFRKAEICKNPECEFDKEDIRFYHRFKLFTEINSPAIVPYEVYLQNIEAIQSDNNSINNCFTYAIAEFNNAKNLLNRIKQFPDNVTQTQFYHEFFIKSIDNLLNVIQTNIENINFMSKKIGIIMKIKNTNQNIHNKKLNIHLDLDFKLNKIYPIIKLN</sequence>
<protein>
    <submittedName>
        <fullName evidence="6">Mak10-domain-containing protein</fullName>
    </submittedName>
</protein>
<reference evidence="6 7" key="1">
    <citation type="submission" date="2016-08" db="EMBL/GenBank/DDBJ databases">
        <title>A Parts List for Fungal Cellulosomes Revealed by Comparative Genomics.</title>
        <authorList>
            <consortium name="DOE Joint Genome Institute"/>
            <person name="Haitjema C.H."/>
            <person name="Gilmore S.P."/>
            <person name="Henske J.K."/>
            <person name="Solomon K.V."/>
            <person name="De Groot R."/>
            <person name="Kuo A."/>
            <person name="Mondo S.J."/>
            <person name="Salamov A.A."/>
            <person name="Labutti K."/>
            <person name="Zhao Z."/>
            <person name="Chiniquy J."/>
            <person name="Barry K."/>
            <person name="Brewer H.M."/>
            <person name="Purvine S.O."/>
            <person name="Wright A.T."/>
            <person name="Boxma B."/>
            <person name="Van Alen T."/>
            <person name="Hackstein J.H."/>
            <person name="Baker S.E."/>
            <person name="Grigoriev I.V."/>
            <person name="O'Malley M.A."/>
        </authorList>
    </citation>
    <scope>NUCLEOTIDE SEQUENCE [LARGE SCALE GENOMIC DNA]</scope>
    <source>
        <strain evidence="6 7">G1</strain>
    </source>
</reference>
<keyword evidence="3" id="KW-0963">Cytoplasm</keyword>
<evidence type="ECO:0000313" key="7">
    <source>
        <dbReference type="Proteomes" id="UP000193920"/>
    </source>
</evidence>
<dbReference type="InterPro" id="IPR057983">
    <property type="entry name" value="NAA35-like_N"/>
</dbReference>
<comment type="subcellular location">
    <subcellularLocation>
        <location evidence="1">Cytoplasm</location>
    </subcellularLocation>
</comment>
<dbReference type="EMBL" id="MCOG01000055">
    <property type="protein sequence ID" value="ORY63773.1"/>
    <property type="molecule type" value="Genomic_DNA"/>
</dbReference>
<organism evidence="6 7">
    <name type="scientific">Neocallimastix californiae</name>
    <dbReference type="NCBI Taxonomy" id="1754190"/>
    <lineage>
        <taxon>Eukaryota</taxon>
        <taxon>Fungi</taxon>
        <taxon>Fungi incertae sedis</taxon>
        <taxon>Chytridiomycota</taxon>
        <taxon>Chytridiomycota incertae sedis</taxon>
        <taxon>Neocallimastigomycetes</taxon>
        <taxon>Neocallimastigales</taxon>
        <taxon>Neocallimastigaceae</taxon>
        <taxon>Neocallimastix</taxon>
    </lineage>
</organism>
<dbReference type="InterPro" id="IPR007244">
    <property type="entry name" value="Naa35_N"/>
</dbReference>
<dbReference type="STRING" id="1754190.A0A1Y2DWY4"/>
<comment type="similarity">
    <text evidence="2">Belongs to the MAK10 family.</text>
</comment>
<evidence type="ECO:0000313" key="6">
    <source>
        <dbReference type="EMBL" id="ORY63773.1"/>
    </source>
</evidence>
<proteinExistence type="inferred from homology"/>
<dbReference type="Proteomes" id="UP000193920">
    <property type="component" value="Unassembled WGS sequence"/>
</dbReference>